<accession>A0A085LIK1</accession>
<feature type="non-terminal residue" evidence="1">
    <location>
        <position position="11"/>
    </location>
</feature>
<name>A0A085LIK1_9BILA</name>
<feature type="non-terminal residue" evidence="1">
    <location>
        <position position="1"/>
    </location>
</feature>
<organism evidence="1 2">
    <name type="scientific">Trichuris suis</name>
    <name type="common">pig whipworm</name>
    <dbReference type="NCBI Taxonomy" id="68888"/>
    <lineage>
        <taxon>Eukaryota</taxon>
        <taxon>Metazoa</taxon>
        <taxon>Ecdysozoa</taxon>
        <taxon>Nematoda</taxon>
        <taxon>Enoplea</taxon>
        <taxon>Dorylaimia</taxon>
        <taxon>Trichinellida</taxon>
        <taxon>Trichuridae</taxon>
        <taxon>Trichuris</taxon>
    </lineage>
</organism>
<sequence length="11" mass="1075">FGVPTLQAATA</sequence>
<dbReference type="Proteomes" id="UP000030764">
    <property type="component" value="Unassembled WGS sequence"/>
</dbReference>
<reference evidence="1 2" key="1">
    <citation type="journal article" date="2014" name="Nat. Genet.">
        <title>Genome and transcriptome of the porcine whipworm Trichuris suis.</title>
        <authorList>
            <person name="Jex A.R."/>
            <person name="Nejsum P."/>
            <person name="Schwarz E.M."/>
            <person name="Hu L."/>
            <person name="Young N.D."/>
            <person name="Hall R.S."/>
            <person name="Korhonen P.K."/>
            <person name="Liao S."/>
            <person name="Thamsborg S."/>
            <person name="Xia J."/>
            <person name="Xu P."/>
            <person name="Wang S."/>
            <person name="Scheerlinck J.P."/>
            <person name="Hofmann A."/>
            <person name="Sternberg P.W."/>
            <person name="Wang J."/>
            <person name="Gasser R.B."/>
        </authorList>
    </citation>
    <scope>NUCLEOTIDE SEQUENCE [LARGE SCALE GENOMIC DNA]</scope>
    <source>
        <strain evidence="1">DCEP-RM93M</strain>
    </source>
</reference>
<gene>
    <name evidence="1" type="ORF">M513_14326</name>
</gene>
<protein>
    <submittedName>
        <fullName evidence="1">Uncharacterized protein</fullName>
    </submittedName>
</protein>
<keyword evidence="2" id="KW-1185">Reference proteome</keyword>
<proteinExistence type="predicted"/>
<evidence type="ECO:0000313" key="1">
    <source>
        <dbReference type="EMBL" id="KFD44797.1"/>
    </source>
</evidence>
<evidence type="ECO:0000313" key="2">
    <source>
        <dbReference type="Proteomes" id="UP000030764"/>
    </source>
</evidence>
<dbReference type="EMBL" id="KL364549">
    <property type="protein sequence ID" value="KFD44797.1"/>
    <property type="molecule type" value="Genomic_DNA"/>
</dbReference>